<dbReference type="InterPro" id="IPR010982">
    <property type="entry name" value="Lambda_DNA-bd_dom_sf"/>
</dbReference>
<dbReference type="RefSeq" id="WP_253890758.1">
    <property type="nucleotide sequence ID" value="NZ_BAAAVB010000004.1"/>
</dbReference>
<dbReference type="PROSITE" id="PS50943">
    <property type="entry name" value="HTH_CROC1"/>
    <property type="match status" value="1"/>
</dbReference>
<dbReference type="CDD" id="cd00093">
    <property type="entry name" value="HTH_XRE"/>
    <property type="match status" value="1"/>
</dbReference>
<protein>
    <submittedName>
        <fullName evidence="2">Helix-turn-helix protein</fullName>
    </submittedName>
</protein>
<dbReference type="InterPro" id="IPR001387">
    <property type="entry name" value="Cro/C1-type_HTH"/>
</dbReference>
<reference evidence="2 3" key="1">
    <citation type="submission" date="2022-06" db="EMBL/GenBank/DDBJ databases">
        <title>Genomic Encyclopedia of Archaeal and Bacterial Type Strains, Phase II (KMG-II): from individual species to whole genera.</title>
        <authorList>
            <person name="Goeker M."/>
        </authorList>
    </citation>
    <scope>NUCLEOTIDE SEQUENCE [LARGE SCALE GENOMIC DNA]</scope>
    <source>
        <strain evidence="2 3">DSM 44255</strain>
    </source>
</reference>
<feature type="domain" description="HTH cro/C1-type" evidence="1">
    <location>
        <begin position="8"/>
        <end position="62"/>
    </location>
</feature>
<name>A0ABT1ILN4_9PSEU</name>
<organism evidence="2 3">
    <name type="scientific">Actinokineospora diospyrosa</name>
    <dbReference type="NCBI Taxonomy" id="103728"/>
    <lineage>
        <taxon>Bacteria</taxon>
        <taxon>Bacillati</taxon>
        <taxon>Actinomycetota</taxon>
        <taxon>Actinomycetes</taxon>
        <taxon>Pseudonocardiales</taxon>
        <taxon>Pseudonocardiaceae</taxon>
        <taxon>Actinokineospora</taxon>
    </lineage>
</organism>
<dbReference type="SUPFAM" id="SSF47413">
    <property type="entry name" value="lambda repressor-like DNA-binding domains"/>
    <property type="match status" value="1"/>
</dbReference>
<evidence type="ECO:0000259" key="1">
    <source>
        <dbReference type="PROSITE" id="PS50943"/>
    </source>
</evidence>
<sequence length="403" mass="42591">MVARRARLAGARRAAGFTQETLAAALGVDRTTVQRWESRTREPLPHVRPRLARLIGVSLTELDAMIQEGAVERRGFLAGAVFSAAASLGPSREWLVASLEEFAGPPAKVGSADVAALRQAFSVFQELDVMRGGGCARAHLGRYLEQVVAPLVEATAPHTPVGKELYSAVSEQHYLLGWMAFDDGDNGFTQAHLLRALRLAQAAGDVDLGAHVLAGLSDQATTSGHPQHGLRLARTGLAGQTRSSACVARLRALEARAAAAVGDEREARRSVELSQQEFANKGDEPEWARFIDTAYLAGEYAHVFRDLGLPEAKAFARESAAAAELQGRARRGALAAAALARAEITAGDVEAAAGAAGAALRLAVKVQSKRSVAAVRDLEVRLRPYQSTGAVREFVDGAAILGG</sequence>
<comment type="caution">
    <text evidence="2">The sequence shown here is derived from an EMBL/GenBank/DDBJ whole genome shotgun (WGS) entry which is preliminary data.</text>
</comment>
<dbReference type="Proteomes" id="UP001205185">
    <property type="component" value="Unassembled WGS sequence"/>
</dbReference>
<dbReference type="EMBL" id="JAMTCO010000017">
    <property type="protein sequence ID" value="MCP2273562.1"/>
    <property type="molecule type" value="Genomic_DNA"/>
</dbReference>
<dbReference type="Gene3D" id="1.10.260.40">
    <property type="entry name" value="lambda repressor-like DNA-binding domains"/>
    <property type="match status" value="1"/>
</dbReference>
<accession>A0ABT1ILN4</accession>
<proteinExistence type="predicted"/>
<dbReference type="Pfam" id="PF01381">
    <property type="entry name" value="HTH_3"/>
    <property type="match status" value="1"/>
</dbReference>
<dbReference type="SMART" id="SM00530">
    <property type="entry name" value="HTH_XRE"/>
    <property type="match status" value="1"/>
</dbReference>
<keyword evidence="3" id="KW-1185">Reference proteome</keyword>
<evidence type="ECO:0000313" key="2">
    <source>
        <dbReference type="EMBL" id="MCP2273562.1"/>
    </source>
</evidence>
<evidence type="ECO:0000313" key="3">
    <source>
        <dbReference type="Proteomes" id="UP001205185"/>
    </source>
</evidence>
<gene>
    <name evidence="2" type="ORF">LV75_006092</name>
</gene>